<evidence type="ECO:0000313" key="2">
    <source>
        <dbReference type="EMBL" id="KAL2278606.1"/>
    </source>
</evidence>
<dbReference type="PANTHER" id="PTHR40640">
    <property type="entry name" value="ANCHORED GLYCOPROTEIN, PUTATIVE (AFU_ORTHOLOGUE AFUA_8G04860)-RELATED"/>
    <property type="match status" value="1"/>
</dbReference>
<organism evidence="2 3">
    <name type="scientific">Diaporthe vaccinii</name>
    <dbReference type="NCBI Taxonomy" id="105482"/>
    <lineage>
        <taxon>Eukaryota</taxon>
        <taxon>Fungi</taxon>
        <taxon>Dikarya</taxon>
        <taxon>Ascomycota</taxon>
        <taxon>Pezizomycotina</taxon>
        <taxon>Sordariomycetes</taxon>
        <taxon>Sordariomycetidae</taxon>
        <taxon>Diaporthales</taxon>
        <taxon>Diaporthaceae</taxon>
        <taxon>Diaporthe</taxon>
        <taxon>Diaporthe eres species complex</taxon>
    </lineage>
</organism>
<dbReference type="EMBL" id="JBAWTH010000085">
    <property type="protein sequence ID" value="KAL2278606.1"/>
    <property type="molecule type" value="Genomic_DNA"/>
</dbReference>
<feature type="signal peptide" evidence="1">
    <location>
        <begin position="1"/>
        <end position="24"/>
    </location>
</feature>
<dbReference type="PANTHER" id="PTHR40640:SF1">
    <property type="entry name" value="ANCHORED GLYCOPROTEIN, PUTATIVE (AFU_ORTHOLOGUE AFUA_8G04860)-RELATED"/>
    <property type="match status" value="1"/>
</dbReference>
<sequence length="214" mass="22227">MRSLWPPLPLLLIALAPGLSPAAAQDSSSQSTVSVYVPGYETQNWEDLAGSVVTSDSTATTYTVFCADTNDCQISGPLPFTFAEGPSTFRYSGSIESQLTAVISCQLASTTAATCTEYSSFGSDFKENNITGPTETTRTVTYSGSDVQWGTLVLTTPAPAPASPTVDSPDGGIGPADTAWYFPSPTSTSWAGGRSDPRTALVLGVMVLAAALML</sequence>
<accession>A0ABR4E8D6</accession>
<evidence type="ECO:0000256" key="1">
    <source>
        <dbReference type="SAM" id="SignalP"/>
    </source>
</evidence>
<feature type="chain" id="PRO_5046656285" evidence="1">
    <location>
        <begin position="25"/>
        <end position="214"/>
    </location>
</feature>
<evidence type="ECO:0000313" key="3">
    <source>
        <dbReference type="Proteomes" id="UP001600888"/>
    </source>
</evidence>
<keyword evidence="1" id="KW-0732">Signal</keyword>
<reference evidence="2 3" key="1">
    <citation type="submission" date="2024-03" db="EMBL/GenBank/DDBJ databases">
        <title>A high-quality draft genome sequence of Diaporthe vaccinii, a causative agent of upright dieback and viscid rot disease in cranberry plants.</title>
        <authorList>
            <person name="Sarrasin M."/>
            <person name="Lang B.F."/>
            <person name="Burger G."/>
        </authorList>
    </citation>
    <scope>NUCLEOTIDE SEQUENCE [LARGE SCALE GENOMIC DNA]</scope>
    <source>
        <strain evidence="2 3">IS7</strain>
    </source>
</reference>
<dbReference type="Proteomes" id="UP001600888">
    <property type="component" value="Unassembled WGS sequence"/>
</dbReference>
<proteinExistence type="predicted"/>
<name>A0ABR4E8D6_9PEZI</name>
<keyword evidence="3" id="KW-1185">Reference proteome</keyword>
<comment type="caution">
    <text evidence="2">The sequence shown here is derived from an EMBL/GenBank/DDBJ whole genome shotgun (WGS) entry which is preliminary data.</text>
</comment>
<gene>
    <name evidence="2" type="ORF">FJTKL_14330</name>
</gene>
<protein>
    <submittedName>
        <fullName evidence="2">Uncharacterized protein</fullName>
    </submittedName>
</protein>